<evidence type="ECO:0000313" key="3">
    <source>
        <dbReference type="EMBL" id="CUC10551.1"/>
    </source>
</evidence>
<proteinExistence type="predicted"/>
<dbReference type="EMBL" id="CDMZ01004518">
    <property type="protein sequence ID" value="CUC10551.1"/>
    <property type="molecule type" value="Genomic_DNA"/>
</dbReference>
<evidence type="ECO:0000256" key="2">
    <source>
        <dbReference type="SAM" id="Phobius"/>
    </source>
</evidence>
<sequence length="225" mass="24172">MADVVGALFVSGLILLFYLIGYNGFDKKAKKVKLENVVDLLTMKKGPDFAMRESNKTLGLVGLTVLCLAYTPGFSESYTPFLWIAHIALTVHGTLSFYIFYQFRIDKLLKDKKAYAVALGSCAQVSLLVAHLGVLPSLIMMLFVLGFGVSHFFFMEVDTRSWKLNVRPVAYAPFVLAAVAVASGLLGGVLELLLGPSMIGVGEGEGEGNGEIPPSEDIPSDASAA</sequence>
<feature type="transmembrane region" description="Helical" evidence="2">
    <location>
        <begin position="81"/>
        <end position="101"/>
    </location>
</feature>
<reference evidence="3" key="1">
    <citation type="submission" date="2014-11" db="EMBL/GenBank/DDBJ databases">
        <title>Molecular phylogeny of cliff fern family Woodsiaceae with morphological implications.</title>
        <authorList>
            <person name="Shao Y.-Z."/>
            <person name="Wei R."/>
            <person name="Zhang X.-C."/>
        </authorList>
    </citation>
    <scope>NUCLEOTIDE SEQUENCE</scope>
</reference>
<keyword evidence="2" id="KW-0812">Transmembrane</keyword>
<keyword evidence="2" id="KW-1133">Transmembrane helix</keyword>
<accession>A0A0K6SA51</accession>
<feature type="transmembrane region" description="Helical" evidence="2">
    <location>
        <begin position="138"/>
        <end position="157"/>
    </location>
</feature>
<feature type="transmembrane region" description="Helical" evidence="2">
    <location>
        <begin position="113"/>
        <end position="132"/>
    </location>
</feature>
<keyword evidence="2" id="KW-0472">Membrane</keyword>
<name>A0A0K6SA51_9ALVE</name>
<organism evidence="3">
    <name type="scientific">Chromera velia CCMP2878</name>
    <dbReference type="NCBI Taxonomy" id="1169474"/>
    <lineage>
        <taxon>Eukaryota</taxon>
        <taxon>Sar</taxon>
        <taxon>Alveolata</taxon>
        <taxon>Colpodellida</taxon>
        <taxon>Chromeraceae</taxon>
        <taxon>Chromera</taxon>
    </lineage>
</organism>
<feature type="transmembrane region" description="Helical" evidence="2">
    <location>
        <begin position="6"/>
        <end position="25"/>
    </location>
</feature>
<protein>
    <submittedName>
        <fullName evidence="3">Uncharacterized protein</fullName>
    </submittedName>
</protein>
<feature type="transmembrane region" description="Helical" evidence="2">
    <location>
        <begin position="169"/>
        <end position="190"/>
    </location>
</feature>
<feature type="transmembrane region" description="Helical" evidence="2">
    <location>
        <begin position="57"/>
        <end position="75"/>
    </location>
</feature>
<dbReference type="AlphaFoldDB" id="A0A0K6SA51"/>
<evidence type="ECO:0000256" key="1">
    <source>
        <dbReference type="SAM" id="MobiDB-lite"/>
    </source>
</evidence>
<gene>
    <name evidence="3" type="ORF">Cvel_9740.t1.CR2</name>
</gene>
<feature type="region of interest" description="Disordered" evidence="1">
    <location>
        <begin position="205"/>
        <end position="225"/>
    </location>
</feature>
<dbReference type="VEuPathDB" id="CryptoDB:Cvel_9740"/>